<protein>
    <recommendedName>
        <fullName evidence="4">2-hydroxyglutaryl-CoA dehydratase</fullName>
    </recommendedName>
</protein>
<reference evidence="2 3" key="1">
    <citation type="submission" date="2016-01" db="EMBL/GenBank/DDBJ databases">
        <title>Complete genome and mega plasmid sequence of Sphingomonas panacis DCY99 elicits systemic resistance in rice to Xanthomonas oryzae.</title>
        <authorList>
            <person name="Kim Y.J."/>
            <person name="Yang D.C."/>
            <person name="Sing P."/>
        </authorList>
    </citation>
    <scope>NUCLEOTIDE SEQUENCE [LARGE SCALE GENOMIC DNA]</scope>
    <source>
        <strain evidence="2 3">DCY99</strain>
    </source>
</reference>
<dbReference type="KEGG" id="span:AWL63_04555"/>
<dbReference type="EMBL" id="CP014168">
    <property type="protein sequence ID" value="AOH86519.1"/>
    <property type="molecule type" value="Genomic_DNA"/>
</dbReference>
<dbReference type="InterPro" id="IPR010327">
    <property type="entry name" value="FldB/FldC_alpha/beta"/>
</dbReference>
<dbReference type="Pfam" id="PF06050">
    <property type="entry name" value="HGD-D"/>
    <property type="match status" value="1"/>
</dbReference>
<dbReference type="Gene3D" id="3.40.50.11900">
    <property type="match status" value="1"/>
</dbReference>
<comment type="similarity">
    <text evidence="1">Belongs to the FldB/FldC dehydratase alpha/beta subunit family.</text>
</comment>
<dbReference type="AlphaFoldDB" id="A0A1B3ZGG8"/>
<accession>A0A1B3ZGG8</accession>
<evidence type="ECO:0000313" key="3">
    <source>
        <dbReference type="Proteomes" id="UP000094256"/>
    </source>
</evidence>
<dbReference type="Proteomes" id="UP000094256">
    <property type="component" value="Chromosome"/>
</dbReference>
<proteinExistence type="inferred from homology"/>
<dbReference type="STRING" id="1560345.AWL63_04555"/>
<organism evidence="2 3">
    <name type="scientific">Sphingomonas panacis</name>
    <dbReference type="NCBI Taxonomy" id="1560345"/>
    <lineage>
        <taxon>Bacteria</taxon>
        <taxon>Pseudomonadati</taxon>
        <taxon>Pseudomonadota</taxon>
        <taxon>Alphaproteobacteria</taxon>
        <taxon>Sphingomonadales</taxon>
        <taxon>Sphingomonadaceae</taxon>
        <taxon>Sphingomonas</taxon>
    </lineage>
</organism>
<evidence type="ECO:0000313" key="2">
    <source>
        <dbReference type="EMBL" id="AOH86519.1"/>
    </source>
</evidence>
<evidence type="ECO:0008006" key="4">
    <source>
        <dbReference type="Google" id="ProtNLM"/>
    </source>
</evidence>
<evidence type="ECO:0000256" key="1">
    <source>
        <dbReference type="ARBA" id="ARBA00005806"/>
    </source>
</evidence>
<dbReference type="PANTHER" id="PTHR30548">
    <property type="entry name" value="2-HYDROXYGLUTARYL-COA DEHYDRATASE, D-COMPONENT-RELATED"/>
    <property type="match status" value="1"/>
</dbReference>
<keyword evidence="3" id="KW-1185">Reference proteome</keyword>
<name>A0A1B3ZGG8_9SPHN</name>
<dbReference type="PANTHER" id="PTHR30548:SF1">
    <property type="entry name" value="DEHYDRATASE SUBUNIT MJ0007-RELATED"/>
    <property type="match status" value="1"/>
</dbReference>
<gene>
    <name evidence="2" type="ORF">AWL63_04555</name>
</gene>
<sequence>MLDVTADFGTYQRDWFAGIRAAVAGGAPFAVVNANAPQEILRAFDLPFVVNQWWASIVAAKRQSGRYRTLLTEHGYPAEIEAYSTQALAAAFDGQADQAPWGGLPSPDFVHAIASSDPTPAIFEAMAVEHGASRFLYERTVDPRAEIETRWWDVMHDDWEVALEGERLDLLVAELRAVIAEIERATGRSFDETRFRDVMTLVNEQEAYYRATRDLIARAVPAPISIVDSMPATMVPQWHRGSLWARDAARAFHDEVAARVAAGQGVTARERVRLMWVGRGLWSDTAFYQRWEESHGAVFVWSMYLALAADGYIRNFGSGRDPLRALAARFLTMGDELRMPSWSGPWHVHEAQSHRIDGAIALSDADPFTVRALVAAGIPVLELGVDNFALGPDDLERLDARVVAFIEGPAGACAAARLGAAA</sequence>